<dbReference type="GO" id="GO:0005576">
    <property type="term" value="C:extracellular region"/>
    <property type="evidence" value="ECO:0007669"/>
    <property type="project" value="UniProtKB-SubCell"/>
</dbReference>
<dbReference type="SUPFAM" id="SSF51126">
    <property type="entry name" value="Pectin lyase-like"/>
    <property type="match status" value="2"/>
</dbReference>
<organism evidence="10 11">
    <name type="scientific">Chryseobacterium takakiae</name>
    <dbReference type="NCBI Taxonomy" id="1302685"/>
    <lineage>
        <taxon>Bacteria</taxon>
        <taxon>Pseudomonadati</taxon>
        <taxon>Bacteroidota</taxon>
        <taxon>Flavobacteriia</taxon>
        <taxon>Flavobacteriales</taxon>
        <taxon>Weeksellaceae</taxon>
        <taxon>Chryseobacterium group</taxon>
        <taxon>Chryseobacterium</taxon>
    </lineage>
</organism>
<evidence type="ECO:0000256" key="2">
    <source>
        <dbReference type="ARBA" id="ARBA00004442"/>
    </source>
</evidence>
<keyword evidence="5 8" id="KW-0732">Signal</keyword>
<dbReference type="PANTHER" id="PTHR11319:SF35">
    <property type="entry name" value="OUTER MEMBRANE PROTEIN PMPC-RELATED"/>
    <property type="match status" value="1"/>
</dbReference>
<dbReference type="NCBIfam" id="TIGR01376">
    <property type="entry name" value="POMP_repeat"/>
    <property type="match status" value="1"/>
</dbReference>
<dbReference type="AlphaFoldDB" id="A0A1M4TUP6"/>
<keyword evidence="7" id="KW-0998">Cell outer membrane</keyword>
<keyword evidence="11" id="KW-1185">Reference proteome</keyword>
<keyword evidence="4" id="KW-0964">Secreted</keyword>
<protein>
    <submittedName>
        <fullName evidence="10">Por secretion system C-terminal sorting domain-containing protein</fullName>
    </submittedName>
</protein>
<dbReference type="InterPro" id="IPR011050">
    <property type="entry name" value="Pectin_lyase_fold/virulence"/>
</dbReference>
<dbReference type="RefSeq" id="WP_072883288.1">
    <property type="nucleotide sequence ID" value="NZ_FQVO01000001.1"/>
</dbReference>
<dbReference type="OrthoDB" id="8901262at2"/>
<evidence type="ECO:0000256" key="6">
    <source>
        <dbReference type="ARBA" id="ARBA00023136"/>
    </source>
</evidence>
<dbReference type="PANTHER" id="PTHR11319">
    <property type="entry name" value="G PROTEIN-COUPLED RECEPTOR-RELATED"/>
    <property type="match status" value="1"/>
</dbReference>
<comment type="subcellular location">
    <subcellularLocation>
        <location evidence="1">Cell envelope</location>
    </subcellularLocation>
    <subcellularLocation>
        <location evidence="2">Cell outer membrane</location>
    </subcellularLocation>
    <subcellularLocation>
        <location evidence="3">Secreted</location>
    </subcellularLocation>
</comment>
<dbReference type="Gene3D" id="2.160.20.10">
    <property type="entry name" value="Single-stranded right-handed beta-helix, Pectin lyase-like"/>
    <property type="match status" value="1"/>
</dbReference>
<evidence type="ECO:0000256" key="7">
    <source>
        <dbReference type="ARBA" id="ARBA00023237"/>
    </source>
</evidence>
<evidence type="ECO:0000256" key="5">
    <source>
        <dbReference type="ARBA" id="ARBA00022729"/>
    </source>
</evidence>
<dbReference type="Proteomes" id="UP000184236">
    <property type="component" value="Unassembled WGS sequence"/>
</dbReference>
<feature type="chain" id="PRO_5012793176" evidence="8">
    <location>
        <begin position="20"/>
        <end position="586"/>
    </location>
</feature>
<evidence type="ECO:0000256" key="8">
    <source>
        <dbReference type="SAM" id="SignalP"/>
    </source>
</evidence>
<dbReference type="GO" id="GO:0009279">
    <property type="term" value="C:cell outer membrane"/>
    <property type="evidence" value="ECO:0007669"/>
    <property type="project" value="UniProtKB-SubCell"/>
</dbReference>
<evidence type="ECO:0000259" key="9">
    <source>
        <dbReference type="Pfam" id="PF18962"/>
    </source>
</evidence>
<gene>
    <name evidence="10" type="ORF">SAMN05444408_101570</name>
</gene>
<evidence type="ECO:0000313" key="11">
    <source>
        <dbReference type="Proteomes" id="UP000184236"/>
    </source>
</evidence>
<proteinExistence type="predicted"/>
<accession>A0A1M4TUP6</accession>
<name>A0A1M4TUP6_9FLAO</name>
<keyword evidence="6" id="KW-0472">Membrane</keyword>
<dbReference type="Pfam" id="PF18962">
    <property type="entry name" value="Por_Secre_tail"/>
    <property type="match status" value="1"/>
</dbReference>
<evidence type="ECO:0000256" key="3">
    <source>
        <dbReference type="ARBA" id="ARBA00004613"/>
    </source>
</evidence>
<dbReference type="STRING" id="1302685.SAMN05444408_101570"/>
<evidence type="ECO:0000256" key="1">
    <source>
        <dbReference type="ARBA" id="ARBA00004196"/>
    </source>
</evidence>
<dbReference type="NCBIfam" id="TIGR04183">
    <property type="entry name" value="Por_Secre_tail"/>
    <property type="match status" value="1"/>
</dbReference>
<dbReference type="InterPro" id="IPR026444">
    <property type="entry name" value="Secre_tail"/>
</dbReference>
<dbReference type="InterPro" id="IPR006626">
    <property type="entry name" value="PbH1"/>
</dbReference>
<feature type="domain" description="Secretion system C-terminal sorting" evidence="9">
    <location>
        <begin position="516"/>
        <end position="578"/>
    </location>
</feature>
<evidence type="ECO:0000256" key="4">
    <source>
        <dbReference type="ARBA" id="ARBA00022525"/>
    </source>
</evidence>
<dbReference type="EMBL" id="FQVO01000001">
    <property type="protein sequence ID" value="SHE48027.1"/>
    <property type="molecule type" value="Genomic_DNA"/>
</dbReference>
<reference evidence="11" key="1">
    <citation type="submission" date="2016-11" db="EMBL/GenBank/DDBJ databases">
        <authorList>
            <person name="Varghese N."/>
            <person name="Submissions S."/>
        </authorList>
    </citation>
    <scope>NUCLEOTIDE SEQUENCE [LARGE SCALE GENOMIC DNA]</scope>
    <source>
        <strain evidence="11">DSM 26898</strain>
    </source>
</reference>
<dbReference type="SMART" id="SM00710">
    <property type="entry name" value="PbH1"/>
    <property type="match status" value="6"/>
</dbReference>
<sequence length="586" mass="63283">MKCIYALILSTGLSISMNAATIYVDQNASGNNNGSSWSNAYTDLQTAINNAAANDVLFVKSGTYYPTYQMVNNDARTKTFYINKNIKIYGSFNGTETTLGQRNLLTNPPTILSGDFNGNDSDTNGNGINDYGLGENAYNVVFTMNLANTALLDGFRITGGNADVNTNYTLGSYTIYKSVGGGMYNINSKIQVKNSRFVNNSVYGYGGAMECVSASNVTVDNCTFTYNAAAYGACVGLDNASSAIITNSTFTSNRFTGGCIASINYSVAKVSYSTFNNNSGTYGGAIYGYNYGNSVLQNVKIHNNSASSGGGAIYNNGNSTNSIYNSLIYSNSADTGGAIKNVGSSYSNIVNCTITKNFATGYGGAIYCSVAPDNMNSKIYNNIIWGNTSNSQFSPYIYYEYFTPTKIHVKNSIIQGSGGSSNWYSNWGLNEGGNLDTDPKFTNSAANDFSLLSVSPAINSASNDFLTLPTGNDSWYAYDTDIMNNPRLVNALDMGSIENQTVLSTHENQKQNDFQVFPVPAKDFINFKSQKKINTITILDISGKIIKKETQNFEKGLNISNLDAGVYFVNVVFEDHTERVGKIIKD</sequence>
<evidence type="ECO:0000313" key="10">
    <source>
        <dbReference type="EMBL" id="SHE48027.1"/>
    </source>
</evidence>
<feature type="signal peptide" evidence="8">
    <location>
        <begin position="1"/>
        <end position="19"/>
    </location>
</feature>
<dbReference type="InterPro" id="IPR012334">
    <property type="entry name" value="Pectin_lyas_fold"/>
</dbReference>
<dbReference type="InterPro" id="IPR003368">
    <property type="entry name" value="POMP_repeat"/>
</dbReference>